<accession>A0A3P8BG58</accession>
<evidence type="ECO:0000313" key="3">
    <source>
        <dbReference type="WBParaSite" id="HPBE_0002061601-mRNA-1"/>
    </source>
</evidence>
<evidence type="ECO:0000313" key="2">
    <source>
        <dbReference type="Proteomes" id="UP000050761"/>
    </source>
</evidence>
<organism evidence="2 3">
    <name type="scientific">Heligmosomoides polygyrus</name>
    <name type="common">Parasitic roundworm</name>
    <dbReference type="NCBI Taxonomy" id="6339"/>
    <lineage>
        <taxon>Eukaryota</taxon>
        <taxon>Metazoa</taxon>
        <taxon>Ecdysozoa</taxon>
        <taxon>Nematoda</taxon>
        <taxon>Chromadorea</taxon>
        <taxon>Rhabditida</taxon>
        <taxon>Rhabditina</taxon>
        <taxon>Rhabditomorpha</taxon>
        <taxon>Strongyloidea</taxon>
        <taxon>Heligmosomidae</taxon>
        <taxon>Heligmosomoides</taxon>
    </lineage>
</organism>
<protein>
    <submittedName>
        <fullName evidence="3">Transposase</fullName>
    </submittedName>
</protein>
<dbReference type="Proteomes" id="UP000050761">
    <property type="component" value="Unassembled WGS sequence"/>
</dbReference>
<dbReference type="EMBL" id="UZAH01032305">
    <property type="protein sequence ID" value="VDP20991.1"/>
    <property type="molecule type" value="Genomic_DNA"/>
</dbReference>
<sequence length="75" mass="8603">MPPAVQHTGRQLFRMQPPSDLIMSDGGEEHFRSAALQQDIGRQVFRMPQSEQGTGRRLSRTPAAFLEHLLRTRHH</sequence>
<gene>
    <name evidence="1" type="ORF">HPBE_LOCUS20615</name>
</gene>
<reference evidence="3" key="2">
    <citation type="submission" date="2019-09" db="UniProtKB">
        <authorList>
            <consortium name="WormBaseParasite"/>
        </authorList>
    </citation>
    <scope>IDENTIFICATION</scope>
</reference>
<proteinExistence type="predicted"/>
<name>A0A183GE79_HELPZ</name>
<reference evidence="1 2" key="1">
    <citation type="submission" date="2018-11" db="EMBL/GenBank/DDBJ databases">
        <authorList>
            <consortium name="Pathogen Informatics"/>
        </authorList>
    </citation>
    <scope>NUCLEOTIDE SEQUENCE [LARGE SCALE GENOMIC DNA]</scope>
</reference>
<keyword evidence="2" id="KW-1185">Reference proteome</keyword>
<evidence type="ECO:0000313" key="1">
    <source>
        <dbReference type="EMBL" id="VDP20991.1"/>
    </source>
</evidence>
<accession>A0A183GE79</accession>
<dbReference type="WBParaSite" id="HPBE_0002061601-mRNA-1">
    <property type="protein sequence ID" value="HPBE_0002061601-mRNA-1"/>
    <property type="gene ID" value="HPBE_0002061601"/>
</dbReference>
<dbReference type="AlphaFoldDB" id="A0A183GE79"/>